<evidence type="ECO:0000256" key="1">
    <source>
        <dbReference type="SAM" id="Phobius"/>
    </source>
</evidence>
<keyword evidence="1" id="KW-0472">Membrane</keyword>
<evidence type="ECO:0000313" key="2">
    <source>
        <dbReference type="Proteomes" id="UP000887578"/>
    </source>
</evidence>
<name>A0A914PIR4_9BILA</name>
<feature type="transmembrane region" description="Helical" evidence="1">
    <location>
        <begin position="175"/>
        <end position="194"/>
    </location>
</feature>
<feature type="transmembrane region" description="Helical" evidence="1">
    <location>
        <begin position="107"/>
        <end position="128"/>
    </location>
</feature>
<reference evidence="3" key="1">
    <citation type="submission" date="2022-11" db="UniProtKB">
        <authorList>
            <consortium name="WormBaseParasite"/>
        </authorList>
    </citation>
    <scope>IDENTIFICATION</scope>
</reference>
<proteinExistence type="predicted"/>
<dbReference type="Proteomes" id="UP000887578">
    <property type="component" value="Unplaced"/>
</dbReference>
<feature type="transmembrane region" description="Helical" evidence="1">
    <location>
        <begin position="73"/>
        <end position="95"/>
    </location>
</feature>
<dbReference type="AlphaFoldDB" id="A0A914PIR4"/>
<feature type="transmembrane region" description="Helical" evidence="1">
    <location>
        <begin position="28"/>
        <end position="52"/>
    </location>
</feature>
<accession>A0A914PIR4</accession>
<keyword evidence="1" id="KW-0812">Transmembrane</keyword>
<organism evidence="2 3">
    <name type="scientific">Panagrolaimus davidi</name>
    <dbReference type="NCBI Taxonomy" id="227884"/>
    <lineage>
        <taxon>Eukaryota</taxon>
        <taxon>Metazoa</taxon>
        <taxon>Ecdysozoa</taxon>
        <taxon>Nematoda</taxon>
        <taxon>Chromadorea</taxon>
        <taxon>Rhabditida</taxon>
        <taxon>Tylenchina</taxon>
        <taxon>Panagrolaimomorpha</taxon>
        <taxon>Panagrolaimoidea</taxon>
        <taxon>Panagrolaimidae</taxon>
        <taxon>Panagrolaimus</taxon>
    </lineage>
</organism>
<dbReference type="WBParaSite" id="PDA_v2.g18273.t1">
    <property type="protein sequence ID" value="PDA_v2.g18273.t1"/>
    <property type="gene ID" value="PDA_v2.g18273"/>
</dbReference>
<evidence type="ECO:0000313" key="3">
    <source>
        <dbReference type="WBParaSite" id="PDA_v2.g18273.t1"/>
    </source>
</evidence>
<protein>
    <submittedName>
        <fullName evidence="3">Adenylate cyclase</fullName>
    </submittedName>
</protein>
<sequence>MIVCLFGLITYCGFQVLSVLFYEKINVYYFSFSAELVAGLPGGLPTICLLSAAIVTDDCRNSMEANGVSLRMYIFCAIRAIGFMVANFVVSILSVSAEISVVSHVQGYLSMSIIALSCATAAFLYAIFGLKETYVFKAQLSNAELHSPRQSQTYFGKCKNFLYEMFEVICEKRKGWTRLCLNLSILFIFTDFLADGN</sequence>
<keyword evidence="1" id="KW-1133">Transmembrane helix</keyword>
<keyword evidence="2" id="KW-1185">Reference proteome</keyword>